<comment type="caution">
    <text evidence="4">The sequence shown here is derived from an EMBL/GenBank/DDBJ whole genome shotgun (WGS) entry which is preliminary data.</text>
</comment>
<dbReference type="Gene3D" id="3.80.10.10">
    <property type="entry name" value="Ribonuclease Inhibitor"/>
    <property type="match status" value="1"/>
</dbReference>
<keyword evidence="1" id="KW-1133">Transmembrane helix</keyword>
<dbReference type="InterPro" id="IPR019251">
    <property type="entry name" value="DUF2231_TM"/>
</dbReference>
<organism evidence="4 5">
    <name type="scientific">Agaribacillus aureus</name>
    <dbReference type="NCBI Taxonomy" id="3051825"/>
    <lineage>
        <taxon>Bacteria</taxon>
        <taxon>Pseudomonadati</taxon>
        <taxon>Bacteroidota</taxon>
        <taxon>Cytophagia</taxon>
        <taxon>Cytophagales</taxon>
        <taxon>Splendidivirgaceae</taxon>
        <taxon>Agaribacillus</taxon>
    </lineage>
</organism>
<dbReference type="Proteomes" id="UP001172083">
    <property type="component" value="Unassembled WGS sequence"/>
</dbReference>
<dbReference type="Pfam" id="PF07635">
    <property type="entry name" value="PSCyt1"/>
    <property type="match status" value="1"/>
</dbReference>
<feature type="transmembrane region" description="Helical" evidence="1">
    <location>
        <begin position="38"/>
        <end position="59"/>
    </location>
</feature>
<dbReference type="RefSeq" id="WP_346759327.1">
    <property type="nucleotide sequence ID" value="NZ_JAUJEB010000004.1"/>
</dbReference>
<dbReference type="InterPro" id="IPR032675">
    <property type="entry name" value="LRR_dom_sf"/>
</dbReference>
<protein>
    <submittedName>
        <fullName evidence="4">C-type cytochrome domain-containing protein</fullName>
    </submittedName>
</protein>
<feature type="transmembrane region" description="Helical" evidence="1">
    <location>
        <begin position="136"/>
        <end position="155"/>
    </location>
</feature>
<keyword evidence="1" id="KW-0812">Transmembrane</keyword>
<evidence type="ECO:0000259" key="2">
    <source>
        <dbReference type="Pfam" id="PF07635"/>
    </source>
</evidence>
<gene>
    <name evidence="4" type="ORF">QQ020_18075</name>
</gene>
<name>A0ABT8L8A2_9BACT</name>
<dbReference type="InterPro" id="IPR011429">
    <property type="entry name" value="Cyt_c_Planctomycete-type"/>
</dbReference>
<reference evidence="4" key="1">
    <citation type="submission" date="2023-06" db="EMBL/GenBank/DDBJ databases">
        <title>Genomic of Agaribacillus aureum.</title>
        <authorList>
            <person name="Wang G."/>
        </authorList>
    </citation>
    <scope>NUCLEOTIDE SEQUENCE</scope>
    <source>
        <strain evidence="4">BMA12</strain>
    </source>
</reference>
<keyword evidence="5" id="KW-1185">Reference proteome</keyword>
<feature type="domain" description="Cytochrome C Planctomycete-type" evidence="2">
    <location>
        <begin position="208"/>
        <end position="267"/>
    </location>
</feature>
<accession>A0ABT8L8A2</accession>
<dbReference type="Pfam" id="PF09990">
    <property type="entry name" value="DUF2231"/>
    <property type="match status" value="1"/>
</dbReference>
<sequence>MLKRFFIWVFLALFFFIPDIFAQDKETANEWLLFLGHFHPLVLHLPIGFLVLAFLFEFLPHFKRFEHLSVATEFTLLMGMLTAVVAAAFGYFLSLEGDYGGDLLSFHQWFGISMAIFSVVLYGLKRKKIAPKVFRVLMIFLMLLMTATGHYGGMLTHGEDYLTTSLPTSAKKILGITVEAEDAVLAIKNIDEAVVFRDLIMPILDKKCVKCHNTNKMKGELNLESQATILQGGENGDVLVPGNADESELIRLIRLPISDEHHMPPEGKAQLTGDEMALLEWWVKQGADFKNSVAQYEKDEHIHDILATIEANANKVVNPVMVMDINEADDAAIQKIRDKGIYISRISEDTPFLQARVDNVDGNLKQLLGTVKQQLLWLNLSRSNCQNEALEGLEEFSNLTRLHLQNTKIDDKAMDKISRLEYLEYLNIYGTQVSNDGISRLAGLKYLRNMYLWNTKVTEEGIATLQTENPELYIDHGRE</sequence>
<feature type="domain" description="DUF2231" evidence="3">
    <location>
        <begin position="38"/>
        <end position="156"/>
    </location>
</feature>
<dbReference type="PANTHER" id="PTHR35889:SF3">
    <property type="entry name" value="F-BOX DOMAIN-CONTAINING PROTEIN"/>
    <property type="match status" value="1"/>
</dbReference>
<proteinExistence type="predicted"/>
<dbReference type="EMBL" id="JAUJEB010000004">
    <property type="protein sequence ID" value="MDN5213989.1"/>
    <property type="molecule type" value="Genomic_DNA"/>
</dbReference>
<dbReference type="SUPFAM" id="SSF52047">
    <property type="entry name" value="RNI-like"/>
    <property type="match status" value="1"/>
</dbReference>
<keyword evidence="1" id="KW-0472">Membrane</keyword>
<evidence type="ECO:0000256" key="1">
    <source>
        <dbReference type="SAM" id="Phobius"/>
    </source>
</evidence>
<feature type="transmembrane region" description="Helical" evidence="1">
    <location>
        <begin position="106"/>
        <end position="124"/>
    </location>
</feature>
<feature type="transmembrane region" description="Helical" evidence="1">
    <location>
        <begin position="71"/>
        <end position="94"/>
    </location>
</feature>
<evidence type="ECO:0000313" key="5">
    <source>
        <dbReference type="Proteomes" id="UP001172083"/>
    </source>
</evidence>
<dbReference type="PANTHER" id="PTHR35889">
    <property type="entry name" value="CYCLOINULO-OLIGOSACCHARIDE FRUCTANOTRANSFERASE-RELATED"/>
    <property type="match status" value="1"/>
</dbReference>
<evidence type="ECO:0000259" key="3">
    <source>
        <dbReference type="Pfam" id="PF09990"/>
    </source>
</evidence>
<evidence type="ECO:0000313" key="4">
    <source>
        <dbReference type="EMBL" id="MDN5213989.1"/>
    </source>
</evidence>